<sequence>MTINLRQTTAKGNLIAYANKQRELVIDNLVTQHWNYNLEICAAFEMMKERVLNIPRTTKELIELGKFIDQLLQV</sequence>
<organism evidence="1 2">
    <name type="scientific">Trachymyrmex septentrionalis</name>
    <dbReference type="NCBI Taxonomy" id="34720"/>
    <lineage>
        <taxon>Eukaryota</taxon>
        <taxon>Metazoa</taxon>
        <taxon>Ecdysozoa</taxon>
        <taxon>Arthropoda</taxon>
        <taxon>Hexapoda</taxon>
        <taxon>Insecta</taxon>
        <taxon>Pterygota</taxon>
        <taxon>Neoptera</taxon>
        <taxon>Endopterygota</taxon>
        <taxon>Hymenoptera</taxon>
        <taxon>Apocrita</taxon>
        <taxon>Aculeata</taxon>
        <taxon>Formicoidea</taxon>
        <taxon>Formicidae</taxon>
        <taxon>Myrmicinae</taxon>
        <taxon>Trachymyrmex</taxon>
    </lineage>
</organism>
<dbReference type="EMBL" id="KQ981616">
    <property type="protein sequence ID" value="KYN39284.1"/>
    <property type="molecule type" value="Genomic_DNA"/>
</dbReference>
<protein>
    <submittedName>
        <fullName evidence="1">Uncharacterized protein</fullName>
    </submittedName>
</protein>
<proteinExistence type="predicted"/>
<dbReference type="Proteomes" id="UP000078541">
    <property type="component" value="Unassembled WGS sequence"/>
</dbReference>
<accession>A0A151JXD8</accession>
<name>A0A151JXD8_9HYME</name>
<evidence type="ECO:0000313" key="2">
    <source>
        <dbReference type="Proteomes" id="UP000078541"/>
    </source>
</evidence>
<dbReference type="AlphaFoldDB" id="A0A151JXD8"/>
<evidence type="ECO:0000313" key="1">
    <source>
        <dbReference type="EMBL" id="KYN39284.1"/>
    </source>
</evidence>
<keyword evidence="2" id="KW-1185">Reference proteome</keyword>
<gene>
    <name evidence="1" type="ORF">ALC56_06325</name>
</gene>
<dbReference type="STRING" id="34720.A0A151JXD8"/>
<reference evidence="1 2" key="1">
    <citation type="submission" date="2016-03" db="EMBL/GenBank/DDBJ databases">
        <title>Trachymyrmex septentrionalis WGS genome.</title>
        <authorList>
            <person name="Nygaard S."/>
            <person name="Hu H."/>
            <person name="Boomsma J."/>
            <person name="Zhang G."/>
        </authorList>
    </citation>
    <scope>NUCLEOTIDE SEQUENCE [LARGE SCALE GENOMIC DNA]</scope>
    <source>
        <strain evidence="1">Tsep2-gDNA-1</strain>
        <tissue evidence="1">Whole body</tissue>
    </source>
</reference>